<name>A0A382Y2M8_9ZZZZ</name>
<evidence type="ECO:0000313" key="2">
    <source>
        <dbReference type="EMBL" id="SVD77444.1"/>
    </source>
</evidence>
<feature type="domain" description="Luciferase-like" evidence="1">
    <location>
        <begin position="1"/>
        <end position="112"/>
    </location>
</feature>
<dbReference type="SUPFAM" id="SSF51679">
    <property type="entry name" value="Bacterial luciferase-like"/>
    <property type="match status" value="1"/>
</dbReference>
<sequence>MKFHLVINMERMDASSTYAEVARHVTEMVQLAEEANFHIVWAAEHHGIEMTIAPDAFQILTWLAAHTSRIRLGTAVVVSPYAHPVRVAGMAALLDVYSEGRLELGLGSGAYQWEM</sequence>
<dbReference type="Pfam" id="PF00296">
    <property type="entry name" value="Bac_luciferase"/>
    <property type="match status" value="1"/>
</dbReference>
<dbReference type="InterPro" id="IPR011251">
    <property type="entry name" value="Luciferase-like_dom"/>
</dbReference>
<dbReference type="GO" id="GO:0005829">
    <property type="term" value="C:cytosol"/>
    <property type="evidence" value="ECO:0007669"/>
    <property type="project" value="TreeGrafter"/>
</dbReference>
<organism evidence="2">
    <name type="scientific">marine metagenome</name>
    <dbReference type="NCBI Taxonomy" id="408172"/>
    <lineage>
        <taxon>unclassified sequences</taxon>
        <taxon>metagenomes</taxon>
        <taxon>ecological metagenomes</taxon>
    </lineage>
</organism>
<evidence type="ECO:0000259" key="1">
    <source>
        <dbReference type="Pfam" id="PF00296"/>
    </source>
</evidence>
<feature type="non-terminal residue" evidence="2">
    <location>
        <position position="115"/>
    </location>
</feature>
<protein>
    <recommendedName>
        <fullName evidence="1">Luciferase-like domain-containing protein</fullName>
    </recommendedName>
</protein>
<proteinExistence type="predicted"/>
<dbReference type="PANTHER" id="PTHR30137:SF6">
    <property type="entry name" value="LUCIFERASE-LIKE MONOOXYGENASE"/>
    <property type="match status" value="1"/>
</dbReference>
<dbReference type="EMBL" id="UINC01172390">
    <property type="protein sequence ID" value="SVD77444.1"/>
    <property type="molecule type" value="Genomic_DNA"/>
</dbReference>
<gene>
    <name evidence="2" type="ORF">METZ01_LOCUS430298</name>
</gene>
<dbReference type="InterPro" id="IPR036661">
    <property type="entry name" value="Luciferase-like_sf"/>
</dbReference>
<dbReference type="AlphaFoldDB" id="A0A382Y2M8"/>
<dbReference type="GO" id="GO:0016705">
    <property type="term" value="F:oxidoreductase activity, acting on paired donors, with incorporation or reduction of molecular oxygen"/>
    <property type="evidence" value="ECO:0007669"/>
    <property type="project" value="InterPro"/>
</dbReference>
<dbReference type="Gene3D" id="3.20.20.30">
    <property type="entry name" value="Luciferase-like domain"/>
    <property type="match status" value="1"/>
</dbReference>
<accession>A0A382Y2M8</accession>
<reference evidence="2" key="1">
    <citation type="submission" date="2018-05" db="EMBL/GenBank/DDBJ databases">
        <authorList>
            <person name="Lanie J.A."/>
            <person name="Ng W.-L."/>
            <person name="Kazmierczak K.M."/>
            <person name="Andrzejewski T.M."/>
            <person name="Davidsen T.M."/>
            <person name="Wayne K.J."/>
            <person name="Tettelin H."/>
            <person name="Glass J.I."/>
            <person name="Rusch D."/>
            <person name="Podicherti R."/>
            <person name="Tsui H.-C.T."/>
            <person name="Winkler M.E."/>
        </authorList>
    </citation>
    <scope>NUCLEOTIDE SEQUENCE</scope>
</reference>
<dbReference type="PANTHER" id="PTHR30137">
    <property type="entry name" value="LUCIFERASE-LIKE MONOOXYGENASE"/>
    <property type="match status" value="1"/>
</dbReference>
<dbReference type="InterPro" id="IPR050766">
    <property type="entry name" value="Bact_Lucif_Oxidored"/>
</dbReference>